<keyword evidence="4" id="KW-0496">Mitochondrion</keyword>
<dbReference type="RefSeq" id="XP_041137569.1">
    <property type="nucleotide sequence ID" value="XM_041279355.1"/>
</dbReference>
<dbReference type="InterPro" id="IPR010729">
    <property type="entry name" value="Ribosomal_uL29_mit"/>
</dbReference>
<name>A0A871R713_DEKBR</name>
<protein>
    <recommendedName>
        <fullName evidence="6">Large ribosomal subunit protein uL29m</fullName>
    </recommendedName>
    <alternativeName>
        <fullName evidence="7">54S ribosomal protein L4, mitochondrial</fullName>
    </alternativeName>
</protein>
<dbReference type="EMBL" id="CP063136">
    <property type="protein sequence ID" value="QOU21076.1"/>
    <property type="molecule type" value="Genomic_DNA"/>
</dbReference>
<dbReference type="InterPro" id="IPR038340">
    <property type="entry name" value="MRP-L47_sf"/>
</dbReference>
<keyword evidence="3" id="KW-0689">Ribosomal protein</keyword>
<dbReference type="GO" id="GO:0032543">
    <property type="term" value="P:mitochondrial translation"/>
    <property type="evidence" value="ECO:0007669"/>
    <property type="project" value="TreeGrafter"/>
</dbReference>
<evidence type="ECO:0000256" key="6">
    <source>
        <dbReference type="ARBA" id="ARBA00035289"/>
    </source>
</evidence>
<dbReference type="PANTHER" id="PTHR21183">
    <property type="entry name" value="RIBOSOMAL PROTEIN L47, MITOCHONDRIAL-RELATED"/>
    <property type="match status" value="1"/>
</dbReference>
<proteinExistence type="inferred from homology"/>
<dbReference type="PANTHER" id="PTHR21183:SF18">
    <property type="entry name" value="LARGE RIBOSOMAL SUBUNIT PROTEIN UL29M"/>
    <property type="match status" value="1"/>
</dbReference>
<comment type="subcellular location">
    <subcellularLocation>
        <location evidence="1">Mitochondrion</location>
    </subcellularLocation>
</comment>
<dbReference type="AlphaFoldDB" id="A0A871R713"/>
<keyword evidence="5" id="KW-0687">Ribonucleoprotein</keyword>
<evidence type="ECO:0000256" key="1">
    <source>
        <dbReference type="ARBA" id="ARBA00004173"/>
    </source>
</evidence>
<dbReference type="Pfam" id="PF06984">
    <property type="entry name" value="MRP-L47"/>
    <property type="match status" value="1"/>
</dbReference>
<dbReference type="GO" id="GO:0005762">
    <property type="term" value="C:mitochondrial large ribosomal subunit"/>
    <property type="evidence" value="ECO:0007669"/>
    <property type="project" value="TreeGrafter"/>
</dbReference>
<comment type="similarity">
    <text evidence="2">Belongs to the universal ribosomal protein uL29 family.</text>
</comment>
<evidence type="ECO:0000256" key="5">
    <source>
        <dbReference type="ARBA" id="ARBA00023274"/>
    </source>
</evidence>
<sequence>MMGKQVARFCTSARCLAKNIKGRYRISPDVKLRPPIIPTINNIKVKDDHPLWQFFSHKKFIRSSKEVQHTSRPWSIQELRKKSFEDLHSLWYVCLKERNKLYREYHIYYEEGSKRSTDFISLSDDILDTMNNIKHVISEREAALNNAQAEFITGGEQYLAEFKKKYLEEKEVETDEWYDKLERLQYAIFGIPDVLDTSLKVDVNFINGVKFIGNLKYDKFASKIGREDLNGLKDIAEMYTVFEESATADGLKEACTKIDEYRKSNLVIPESKEIRVVQGFIDDKIKEAENEFSSEAVEKS</sequence>
<reference evidence="8" key="1">
    <citation type="submission" date="2020-10" db="EMBL/GenBank/DDBJ databases">
        <authorList>
            <person name="Palmer J.M."/>
        </authorList>
    </citation>
    <scope>NUCLEOTIDE SEQUENCE</scope>
    <source>
        <strain evidence="8">UCD 2041</strain>
    </source>
</reference>
<evidence type="ECO:0000313" key="8">
    <source>
        <dbReference type="EMBL" id="QOU21076.1"/>
    </source>
</evidence>
<accession>A0A871R713</accession>
<dbReference type="Proteomes" id="UP000663131">
    <property type="component" value="Chromosome 8"/>
</dbReference>
<dbReference type="Gene3D" id="6.10.140.1190">
    <property type="match status" value="1"/>
</dbReference>
<dbReference type="GO" id="GO:0003735">
    <property type="term" value="F:structural constituent of ribosome"/>
    <property type="evidence" value="ECO:0007669"/>
    <property type="project" value="InterPro"/>
</dbReference>
<dbReference type="GeneID" id="64572719"/>
<evidence type="ECO:0000256" key="3">
    <source>
        <dbReference type="ARBA" id="ARBA00022980"/>
    </source>
</evidence>
<gene>
    <name evidence="8" type="ORF">BRETT_000794</name>
</gene>
<evidence type="ECO:0000256" key="2">
    <source>
        <dbReference type="ARBA" id="ARBA00009254"/>
    </source>
</evidence>
<evidence type="ECO:0000256" key="4">
    <source>
        <dbReference type="ARBA" id="ARBA00023128"/>
    </source>
</evidence>
<reference evidence="8" key="2">
    <citation type="journal article" name="BMC Genomics">
        <title>New genome assemblies reveal patterns of domestication and adaptation across Brettanomyces (Dekkera) species.</title>
        <authorList>
            <person name="Roach M.J."/>
            <person name="Borneman A.R."/>
        </authorList>
    </citation>
    <scope>NUCLEOTIDE SEQUENCE</scope>
    <source>
        <strain evidence="8">UCD 2041</strain>
    </source>
</reference>
<evidence type="ECO:0000256" key="7">
    <source>
        <dbReference type="ARBA" id="ARBA00035399"/>
    </source>
</evidence>
<dbReference type="Gene3D" id="6.10.330.20">
    <property type="match status" value="1"/>
</dbReference>
<organism evidence="8 9">
    <name type="scientific">Dekkera bruxellensis</name>
    <name type="common">Brettanomyces custersii</name>
    <dbReference type="NCBI Taxonomy" id="5007"/>
    <lineage>
        <taxon>Eukaryota</taxon>
        <taxon>Fungi</taxon>
        <taxon>Dikarya</taxon>
        <taxon>Ascomycota</taxon>
        <taxon>Saccharomycotina</taxon>
        <taxon>Pichiomycetes</taxon>
        <taxon>Pichiales</taxon>
        <taxon>Pichiaceae</taxon>
        <taxon>Brettanomyces</taxon>
    </lineage>
</organism>
<dbReference type="KEGG" id="bbrx:BRETT_000794"/>
<dbReference type="OrthoDB" id="270763at2759"/>
<evidence type="ECO:0000313" key="9">
    <source>
        <dbReference type="Proteomes" id="UP000663131"/>
    </source>
</evidence>